<comment type="caution">
    <text evidence="6">The sequence shown here is derived from an EMBL/GenBank/DDBJ whole genome shotgun (WGS) entry which is preliminary data.</text>
</comment>
<dbReference type="SUPFAM" id="SSF53850">
    <property type="entry name" value="Periplasmic binding protein-like II"/>
    <property type="match status" value="1"/>
</dbReference>
<evidence type="ECO:0000256" key="4">
    <source>
        <dbReference type="SAM" id="SignalP"/>
    </source>
</evidence>
<protein>
    <submittedName>
        <fullName evidence="6">ABC transporter substrate-binding protein</fullName>
    </submittedName>
</protein>
<comment type="similarity">
    <text evidence="2">Belongs to the bacterial solute-binding protein SsuA/TauA family.</text>
</comment>
<reference evidence="6" key="2">
    <citation type="journal article" date="2021" name="PeerJ">
        <title>Extensive microbial diversity within the chicken gut microbiome revealed by metagenomics and culture.</title>
        <authorList>
            <person name="Gilroy R."/>
            <person name="Ravi A."/>
            <person name="Getino M."/>
            <person name="Pursley I."/>
            <person name="Horton D.L."/>
            <person name="Alikhan N.F."/>
            <person name="Baker D."/>
            <person name="Gharbi K."/>
            <person name="Hall N."/>
            <person name="Watson M."/>
            <person name="Adriaenssens E.M."/>
            <person name="Foster-Nyarko E."/>
            <person name="Jarju S."/>
            <person name="Secka A."/>
            <person name="Antonio M."/>
            <person name="Oren A."/>
            <person name="Chaudhuri R.R."/>
            <person name="La Ragione R."/>
            <person name="Hildebrand F."/>
            <person name="Pallen M.J."/>
        </authorList>
    </citation>
    <scope>NUCLEOTIDE SEQUENCE</scope>
    <source>
        <strain evidence="6">11167</strain>
    </source>
</reference>
<keyword evidence="3 4" id="KW-0732">Signal</keyword>
<dbReference type="Proteomes" id="UP000823633">
    <property type="component" value="Unassembled WGS sequence"/>
</dbReference>
<evidence type="ECO:0000256" key="1">
    <source>
        <dbReference type="ARBA" id="ARBA00004418"/>
    </source>
</evidence>
<name>A0A9D9ECF9_9SPIR</name>
<evidence type="ECO:0000256" key="2">
    <source>
        <dbReference type="ARBA" id="ARBA00010742"/>
    </source>
</evidence>
<dbReference type="InterPro" id="IPR015168">
    <property type="entry name" value="SsuA/THI5"/>
</dbReference>
<accession>A0A9D9ECF9</accession>
<dbReference type="PANTHER" id="PTHR30024">
    <property type="entry name" value="ALIPHATIC SULFONATES-BINDING PROTEIN-RELATED"/>
    <property type="match status" value="1"/>
</dbReference>
<dbReference type="Pfam" id="PF09084">
    <property type="entry name" value="NMT1"/>
    <property type="match status" value="1"/>
</dbReference>
<evidence type="ECO:0000313" key="6">
    <source>
        <dbReference type="EMBL" id="MBO8443870.1"/>
    </source>
</evidence>
<feature type="chain" id="PRO_5038888963" evidence="4">
    <location>
        <begin position="20"/>
        <end position="329"/>
    </location>
</feature>
<dbReference type="Gene3D" id="3.40.190.10">
    <property type="entry name" value="Periplasmic binding protein-like II"/>
    <property type="match status" value="2"/>
</dbReference>
<evidence type="ECO:0000259" key="5">
    <source>
        <dbReference type="Pfam" id="PF09084"/>
    </source>
</evidence>
<evidence type="ECO:0000256" key="3">
    <source>
        <dbReference type="ARBA" id="ARBA00022729"/>
    </source>
</evidence>
<dbReference type="GO" id="GO:0042597">
    <property type="term" value="C:periplasmic space"/>
    <property type="evidence" value="ECO:0007669"/>
    <property type="project" value="UniProtKB-SubCell"/>
</dbReference>
<dbReference type="EMBL" id="JADIMU010000062">
    <property type="protein sequence ID" value="MBO8443870.1"/>
    <property type="molecule type" value="Genomic_DNA"/>
</dbReference>
<comment type="subcellular location">
    <subcellularLocation>
        <location evidence="1">Periplasm</location>
    </subcellularLocation>
</comment>
<sequence length="329" mass="35006">MKKVLAILLIATIALTSLAANGAAEATDGTDTVRVAYMTNYASLCSVMAGIETGAFADEGINVELVEFADGPTIIAAMESGSIDIGYIGHGAHSLCINGRAKIFAFSHVGNGDAVIGLRSHGVTEDFASLAGKSIGYASGTSSELILRWALEEAGLTMDDVVAYEMDAAAITSAMTSGSLDACANWSPATFTILDAMGDDAFVVADNVTFADRSASVASWIVMNDWAEENHDLLVRFTRALYKGMDYRAANIEETAQWVANQLGASYDTIYAQRGDAEWLTSAQLIEQINDGTIEQLYEVQKQSFGDSVDQSTPVSDYVMFDVMLEAAE</sequence>
<dbReference type="AlphaFoldDB" id="A0A9D9ECF9"/>
<proteinExistence type="inferred from homology"/>
<reference evidence="6" key="1">
    <citation type="submission" date="2020-10" db="EMBL/GenBank/DDBJ databases">
        <authorList>
            <person name="Gilroy R."/>
        </authorList>
    </citation>
    <scope>NUCLEOTIDE SEQUENCE</scope>
    <source>
        <strain evidence="6">11167</strain>
    </source>
</reference>
<evidence type="ECO:0000313" key="7">
    <source>
        <dbReference type="Proteomes" id="UP000823633"/>
    </source>
</evidence>
<feature type="signal peptide" evidence="4">
    <location>
        <begin position="1"/>
        <end position="19"/>
    </location>
</feature>
<gene>
    <name evidence="6" type="ORF">IAC42_08980</name>
</gene>
<feature type="domain" description="SsuA/THI5-like" evidence="5">
    <location>
        <begin position="48"/>
        <end position="251"/>
    </location>
</feature>
<dbReference type="PANTHER" id="PTHR30024:SF47">
    <property type="entry name" value="TAURINE-BINDING PERIPLASMIC PROTEIN"/>
    <property type="match status" value="1"/>
</dbReference>
<organism evidence="6 7">
    <name type="scientific">Candidatus Aphodenecus pullistercoris</name>
    <dbReference type="NCBI Taxonomy" id="2840669"/>
    <lineage>
        <taxon>Bacteria</taxon>
        <taxon>Pseudomonadati</taxon>
        <taxon>Spirochaetota</taxon>
        <taxon>Spirochaetia</taxon>
        <taxon>Spirochaetales</taxon>
        <taxon>Candidatus Aphodenecus</taxon>
    </lineage>
</organism>